<dbReference type="SUPFAM" id="SSF56349">
    <property type="entry name" value="DNA breaking-rejoining enzymes"/>
    <property type="match status" value="1"/>
</dbReference>
<feature type="compositionally biased region" description="Basic and acidic residues" evidence="5">
    <location>
        <begin position="1"/>
        <end position="23"/>
    </location>
</feature>
<dbReference type="EMBL" id="OBDO01000007">
    <property type="protein sequence ID" value="SNX97508.1"/>
    <property type="molecule type" value="Genomic_DNA"/>
</dbReference>
<sequence length="408" mass="44507">MGSIARRPDGTYRPRYRDAQGKEHARHFKRKVDAQRWLDEVTAAVQTGSYVDPKPARLTVGELAPVWLAGKINLKPTSRARYADVLKTHVIPRWRDVPLIRVTHGDVQAWLSELSAAGLAGASVRKAQGVLSGIRGLAVKDRRLAVNPALGVALPPLEQQRRRYLTAEQLEALADAAGPGRVAVLVLGYCGLSWSELAALRVRNFDLLRRRVLIEEAVTEVDGKTLAWGTPKTHARRSVPLPRFLVDELARTVVTRPPDELAFPSPQGAVLRNRNARSAWFDAAAAAIGEPGLTPHELRHTAASLAIKAGANVKAVQRMLGHASAAMTLDRYADLFDDDLDDVANRLDVLRSATLRTFADFLRTAPDPDRPDGTGESAKPQVNHGGEGVETRGIEPLTPALQRRCSAN</sequence>
<keyword evidence="8" id="KW-1185">Reference proteome</keyword>
<protein>
    <submittedName>
        <fullName evidence="7">Site-specific recombinase XerD</fullName>
    </submittedName>
</protein>
<dbReference type="InterPro" id="IPR004107">
    <property type="entry name" value="Integrase_SAM-like_N"/>
</dbReference>
<dbReference type="GO" id="GO:0006310">
    <property type="term" value="P:DNA recombination"/>
    <property type="evidence" value="ECO:0007669"/>
    <property type="project" value="UniProtKB-KW"/>
</dbReference>
<dbReference type="PANTHER" id="PTHR30349">
    <property type="entry name" value="PHAGE INTEGRASE-RELATED"/>
    <property type="match status" value="1"/>
</dbReference>
<dbReference type="AlphaFoldDB" id="A0A285EEF4"/>
<dbReference type="GO" id="GO:0015074">
    <property type="term" value="P:DNA integration"/>
    <property type="evidence" value="ECO:0007669"/>
    <property type="project" value="UniProtKB-KW"/>
</dbReference>
<organism evidence="7 8">
    <name type="scientific">Geodermatophilus sabuli</name>
    <dbReference type="NCBI Taxonomy" id="1564158"/>
    <lineage>
        <taxon>Bacteria</taxon>
        <taxon>Bacillati</taxon>
        <taxon>Actinomycetota</taxon>
        <taxon>Actinomycetes</taxon>
        <taxon>Geodermatophilales</taxon>
        <taxon>Geodermatophilaceae</taxon>
        <taxon>Geodermatophilus</taxon>
    </lineage>
</organism>
<dbReference type="InterPro" id="IPR050090">
    <property type="entry name" value="Tyrosine_recombinase_XerCD"/>
</dbReference>
<evidence type="ECO:0000256" key="5">
    <source>
        <dbReference type="SAM" id="MobiDB-lite"/>
    </source>
</evidence>
<evidence type="ECO:0000256" key="3">
    <source>
        <dbReference type="ARBA" id="ARBA00023125"/>
    </source>
</evidence>
<dbReference type="PROSITE" id="PS51898">
    <property type="entry name" value="TYR_RECOMBINASE"/>
    <property type="match status" value="1"/>
</dbReference>
<evidence type="ECO:0000313" key="7">
    <source>
        <dbReference type="EMBL" id="SNX97508.1"/>
    </source>
</evidence>
<dbReference type="PANTHER" id="PTHR30349:SF64">
    <property type="entry name" value="PROPHAGE INTEGRASE INTD-RELATED"/>
    <property type="match status" value="1"/>
</dbReference>
<keyword evidence="3" id="KW-0238">DNA-binding</keyword>
<dbReference type="InterPro" id="IPR010998">
    <property type="entry name" value="Integrase_recombinase_N"/>
</dbReference>
<dbReference type="Pfam" id="PF00589">
    <property type="entry name" value="Phage_integrase"/>
    <property type="match status" value="1"/>
</dbReference>
<feature type="region of interest" description="Disordered" evidence="5">
    <location>
        <begin position="363"/>
        <end position="408"/>
    </location>
</feature>
<dbReference type="Gene3D" id="1.10.150.130">
    <property type="match status" value="1"/>
</dbReference>
<evidence type="ECO:0000256" key="2">
    <source>
        <dbReference type="ARBA" id="ARBA00022908"/>
    </source>
</evidence>
<dbReference type="Pfam" id="PF14659">
    <property type="entry name" value="Phage_int_SAM_3"/>
    <property type="match status" value="1"/>
</dbReference>
<evidence type="ECO:0000259" key="6">
    <source>
        <dbReference type="PROSITE" id="PS51898"/>
    </source>
</evidence>
<accession>A0A285EEF4</accession>
<evidence type="ECO:0000256" key="1">
    <source>
        <dbReference type="ARBA" id="ARBA00008857"/>
    </source>
</evidence>
<dbReference type="InterPro" id="IPR011010">
    <property type="entry name" value="DNA_brk_join_enz"/>
</dbReference>
<feature type="region of interest" description="Disordered" evidence="5">
    <location>
        <begin position="1"/>
        <end position="25"/>
    </location>
</feature>
<dbReference type="InterPro" id="IPR013762">
    <property type="entry name" value="Integrase-like_cat_sf"/>
</dbReference>
<keyword evidence="4" id="KW-0233">DNA recombination</keyword>
<feature type="domain" description="Tyr recombinase" evidence="6">
    <location>
        <begin position="160"/>
        <end position="345"/>
    </location>
</feature>
<dbReference type="Proteomes" id="UP000219514">
    <property type="component" value="Unassembled WGS sequence"/>
</dbReference>
<name>A0A285EEF4_9ACTN</name>
<keyword evidence="2" id="KW-0229">DNA integration</keyword>
<evidence type="ECO:0000313" key="8">
    <source>
        <dbReference type="Proteomes" id="UP000219514"/>
    </source>
</evidence>
<dbReference type="GO" id="GO:0003677">
    <property type="term" value="F:DNA binding"/>
    <property type="evidence" value="ECO:0007669"/>
    <property type="project" value="UniProtKB-KW"/>
</dbReference>
<dbReference type="CDD" id="cd01189">
    <property type="entry name" value="INT_ICEBs1_C_like"/>
    <property type="match status" value="1"/>
</dbReference>
<dbReference type="Gene3D" id="1.10.443.10">
    <property type="entry name" value="Intergrase catalytic core"/>
    <property type="match status" value="1"/>
</dbReference>
<comment type="similarity">
    <text evidence="1">Belongs to the 'phage' integrase family.</text>
</comment>
<evidence type="ECO:0000256" key="4">
    <source>
        <dbReference type="ARBA" id="ARBA00023172"/>
    </source>
</evidence>
<reference evidence="7 8" key="1">
    <citation type="submission" date="2017-09" db="EMBL/GenBank/DDBJ databases">
        <authorList>
            <person name="Ehlers B."/>
            <person name="Leendertz F.H."/>
        </authorList>
    </citation>
    <scope>NUCLEOTIDE SEQUENCE [LARGE SCALE GENOMIC DNA]</scope>
    <source>
        <strain evidence="7 8">DSM 46844</strain>
    </source>
</reference>
<proteinExistence type="inferred from homology"/>
<dbReference type="InterPro" id="IPR002104">
    <property type="entry name" value="Integrase_catalytic"/>
</dbReference>
<gene>
    <name evidence="7" type="ORF">SAMN06893097_107150</name>
</gene>